<comment type="caution">
    <text evidence="2">The sequence shown here is derived from an EMBL/GenBank/DDBJ whole genome shotgun (WGS) entry which is preliminary data.</text>
</comment>
<organism evidence="2 3">
    <name type="scientific">Kluyvera ascorbata</name>
    <dbReference type="NCBI Taxonomy" id="51288"/>
    <lineage>
        <taxon>Bacteria</taxon>
        <taxon>Pseudomonadati</taxon>
        <taxon>Pseudomonadota</taxon>
        <taxon>Gammaproteobacteria</taxon>
        <taxon>Enterobacterales</taxon>
        <taxon>Enterobacteriaceae</taxon>
        <taxon>Kluyvera</taxon>
    </lineage>
</organism>
<reference evidence="2 3" key="1">
    <citation type="submission" date="2018-10" db="EMBL/GenBank/DDBJ databases">
        <title>Horizontal transference of carbapenem resistance between Klebsiella pneumoniae and Kluyvera ascorbata during abdominal infection: a case report.</title>
        <authorList>
            <person name="Raro O.H.F."/>
            <person name="Lima-Morales D."/>
            <person name="Barth A.L."/>
            <person name="Paim T.G.S."/>
            <person name="Mott M.P."/>
            <person name="Riche C.V.W."/>
            <person name="Teixeira U.F."/>
            <person name="Waechter F."/>
            <person name="Dias C.A.G."/>
        </authorList>
    </citation>
    <scope>NUCLEOTIDE SEQUENCE [LARGE SCALE GENOMIC DNA]</scope>
    <source>
        <strain evidence="2 3">OT2</strain>
    </source>
</reference>
<dbReference type="OrthoDB" id="9795302at2"/>
<dbReference type="PANTHER" id="PTHR34227">
    <property type="entry name" value="CHAPERONE PROTEIN YCDY"/>
    <property type="match status" value="1"/>
</dbReference>
<evidence type="ECO:0000313" key="3">
    <source>
        <dbReference type="Proteomes" id="UP000268051"/>
    </source>
</evidence>
<dbReference type="AlphaFoldDB" id="A0A3N2S452"/>
<dbReference type="Pfam" id="PF02613">
    <property type="entry name" value="Nitrate_red_del"/>
    <property type="match status" value="1"/>
</dbReference>
<accession>A0A3N2S452</accession>
<dbReference type="InterPro" id="IPR020945">
    <property type="entry name" value="DMSO/NO3_reduct_chaperone"/>
</dbReference>
<name>A0A3N2S452_9ENTR</name>
<protein>
    <submittedName>
        <fullName evidence="2">Molecular chaperone</fullName>
    </submittedName>
</protein>
<dbReference type="Gene3D" id="1.10.3480.10">
    <property type="entry name" value="TorD-like"/>
    <property type="match status" value="1"/>
</dbReference>
<evidence type="ECO:0000256" key="1">
    <source>
        <dbReference type="ARBA" id="ARBA00023186"/>
    </source>
</evidence>
<sequence>MNTSSQEMLLYRNTPVASLWHLTGLVLRDFFHAENSDSMRLSLGGISHFIDEKQQSSLIETDWLMVEYEFNRLFVGPAKLQAAPYSSVYNDPDSVLMGKGAQQVKEVLNALGLNIENENQIPEDHISYEIELCLLLVDNSQQNDNQKLLHRFVTDHVNLWLPLFLEKIISNARTQPIQLVATLLSDWFSELKTRV</sequence>
<proteinExistence type="predicted"/>
<gene>
    <name evidence="2" type="ORF">EB837_11220</name>
</gene>
<evidence type="ECO:0000313" key="2">
    <source>
        <dbReference type="EMBL" id="ROU14455.1"/>
    </source>
</evidence>
<keyword evidence="1" id="KW-0143">Chaperone</keyword>
<dbReference type="PANTHER" id="PTHR34227:SF12">
    <property type="entry name" value="CHAPERONE PROTEIN YCDY"/>
    <property type="match status" value="1"/>
</dbReference>
<dbReference type="InterPro" id="IPR050289">
    <property type="entry name" value="TorD/DmsD_chaperones"/>
</dbReference>
<dbReference type="InterPro" id="IPR036411">
    <property type="entry name" value="TorD-like_sf"/>
</dbReference>
<dbReference type="EMBL" id="RHFN01000009">
    <property type="protein sequence ID" value="ROU14455.1"/>
    <property type="molecule type" value="Genomic_DNA"/>
</dbReference>
<dbReference type="SUPFAM" id="SSF89155">
    <property type="entry name" value="TorD-like"/>
    <property type="match status" value="1"/>
</dbReference>
<dbReference type="Proteomes" id="UP000268051">
    <property type="component" value="Unassembled WGS sequence"/>
</dbReference>